<dbReference type="SUPFAM" id="SSF161098">
    <property type="entry name" value="MetI-like"/>
    <property type="match status" value="1"/>
</dbReference>
<feature type="transmembrane region" description="Helical" evidence="5">
    <location>
        <begin position="228"/>
        <end position="250"/>
    </location>
</feature>
<reference evidence="7" key="1">
    <citation type="submission" date="2019-09" db="EMBL/GenBank/DDBJ databases">
        <title>Characterisation of the sponge microbiome using genome-centric metagenomics.</title>
        <authorList>
            <person name="Engelberts J.P."/>
            <person name="Robbins S.J."/>
            <person name="De Goeij J.M."/>
            <person name="Aranda M."/>
            <person name="Bell S.C."/>
            <person name="Webster N.S."/>
        </authorList>
    </citation>
    <scope>NUCLEOTIDE SEQUENCE</scope>
    <source>
        <strain evidence="7">SB0662_bin_9</strain>
    </source>
</reference>
<feature type="transmembrane region" description="Helical" evidence="5">
    <location>
        <begin position="338"/>
        <end position="357"/>
    </location>
</feature>
<accession>A0A6B1DXC0</accession>
<evidence type="ECO:0000259" key="6">
    <source>
        <dbReference type="PROSITE" id="PS50928"/>
    </source>
</evidence>
<dbReference type="Gene3D" id="1.10.3720.10">
    <property type="entry name" value="MetI-like"/>
    <property type="match status" value="1"/>
</dbReference>
<gene>
    <name evidence="7" type="ORF">F4Y08_16365</name>
</gene>
<dbReference type="EMBL" id="VXPY01000119">
    <property type="protein sequence ID" value="MYD91878.1"/>
    <property type="molecule type" value="Genomic_DNA"/>
</dbReference>
<evidence type="ECO:0000313" key="7">
    <source>
        <dbReference type="EMBL" id="MYD91878.1"/>
    </source>
</evidence>
<evidence type="ECO:0000256" key="3">
    <source>
        <dbReference type="ARBA" id="ARBA00022989"/>
    </source>
</evidence>
<dbReference type="PANTHER" id="PTHR43839">
    <property type="entry name" value="OPPC IN A BINDING PROTEIN-DEPENDENT TRANSPORT SYSTEM"/>
    <property type="match status" value="1"/>
</dbReference>
<comment type="caution">
    <text evidence="7">The sequence shown here is derived from an EMBL/GenBank/DDBJ whole genome shotgun (WGS) entry which is preliminary data.</text>
</comment>
<proteinExistence type="inferred from homology"/>
<dbReference type="InterPro" id="IPR035906">
    <property type="entry name" value="MetI-like_sf"/>
</dbReference>
<name>A0A6B1DXC0_9CHLR</name>
<dbReference type="Pfam" id="PF12911">
    <property type="entry name" value="OppC_N"/>
    <property type="match status" value="1"/>
</dbReference>
<evidence type="ECO:0000256" key="5">
    <source>
        <dbReference type="RuleBase" id="RU363032"/>
    </source>
</evidence>
<dbReference type="PANTHER" id="PTHR43839:SF3">
    <property type="entry name" value="OLIGOPEPTIDE ABC TRANSPORTER, PERMEASE PROTEIN"/>
    <property type="match status" value="1"/>
</dbReference>
<sequence length="370" mass="41848">MAALPAADATERLDTASQWQLMRWRFLRHKAAVVSLFVIAFFYIMAIAVEFVAPYDPNIPNVFYQYAPPMRIRFLHEGRLHRPFTYDYVQSRDPTTLRMVFAEDEEQPHPIRFWVKGDPYRFWGLWRGDRHLFGLEDPDARIFLLGTDELGRDMLSRVVYGTRISLSIGFIGVILSLALGVLLGGVSGYFGGTVDLFIQRMIELLQSLPQIPLWLTLSAALPREWTAIQIYFGITIVISVVAWTEIARVVRGRFLALREEEFVLAARFLGASETRIIFRHLVPSMTSHLIAVLTLRIPEMILAETALSFIGLGLQAPVVSWGVLLADVQNIRTVASSPWLFSTGVCIIVVVLCFNFTGDGLRDAADPYTH</sequence>
<evidence type="ECO:0000256" key="4">
    <source>
        <dbReference type="ARBA" id="ARBA00023136"/>
    </source>
</evidence>
<dbReference type="CDD" id="cd06261">
    <property type="entry name" value="TM_PBP2"/>
    <property type="match status" value="1"/>
</dbReference>
<dbReference type="InterPro" id="IPR000515">
    <property type="entry name" value="MetI-like"/>
</dbReference>
<evidence type="ECO:0000256" key="1">
    <source>
        <dbReference type="ARBA" id="ARBA00004141"/>
    </source>
</evidence>
<keyword evidence="2 5" id="KW-0812">Transmembrane</keyword>
<dbReference type="InterPro" id="IPR025966">
    <property type="entry name" value="OppC_N"/>
</dbReference>
<keyword evidence="5" id="KW-0813">Transport</keyword>
<dbReference type="PROSITE" id="PS50928">
    <property type="entry name" value="ABC_TM1"/>
    <property type="match status" value="1"/>
</dbReference>
<keyword evidence="3 5" id="KW-1133">Transmembrane helix</keyword>
<evidence type="ECO:0000256" key="2">
    <source>
        <dbReference type="ARBA" id="ARBA00022692"/>
    </source>
</evidence>
<dbReference type="GO" id="GO:0055085">
    <property type="term" value="P:transmembrane transport"/>
    <property type="evidence" value="ECO:0007669"/>
    <property type="project" value="InterPro"/>
</dbReference>
<feature type="transmembrane region" description="Helical" evidence="5">
    <location>
        <begin position="31"/>
        <end position="53"/>
    </location>
</feature>
<comment type="similarity">
    <text evidence="5">Belongs to the binding-protein-dependent transport system permease family.</text>
</comment>
<dbReference type="AlphaFoldDB" id="A0A6B1DXC0"/>
<protein>
    <submittedName>
        <fullName evidence="7">ABC transporter permease</fullName>
    </submittedName>
</protein>
<feature type="transmembrane region" description="Helical" evidence="5">
    <location>
        <begin position="276"/>
        <end position="295"/>
    </location>
</feature>
<comment type="subcellular location">
    <subcellularLocation>
        <location evidence="5">Cell membrane</location>
        <topology evidence="5">Multi-pass membrane protein</topology>
    </subcellularLocation>
    <subcellularLocation>
        <location evidence="1">Membrane</location>
        <topology evidence="1">Multi-pass membrane protein</topology>
    </subcellularLocation>
</comment>
<keyword evidence="4 5" id="KW-0472">Membrane</keyword>
<dbReference type="Pfam" id="PF00528">
    <property type="entry name" value="BPD_transp_1"/>
    <property type="match status" value="1"/>
</dbReference>
<organism evidence="7">
    <name type="scientific">Caldilineaceae bacterium SB0662_bin_9</name>
    <dbReference type="NCBI Taxonomy" id="2605258"/>
    <lineage>
        <taxon>Bacteria</taxon>
        <taxon>Bacillati</taxon>
        <taxon>Chloroflexota</taxon>
        <taxon>Caldilineae</taxon>
        <taxon>Caldilineales</taxon>
        <taxon>Caldilineaceae</taxon>
    </lineage>
</organism>
<feature type="domain" description="ABC transmembrane type-1" evidence="6">
    <location>
        <begin position="162"/>
        <end position="358"/>
    </location>
</feature>
<feature type="transmembrane region" description="Helical" evidence="5">
    <location>
        <begin position="307"/>
        <end position="326"/>
    </location>
</feature>
<dbReference type="GO" id="GO:0005886">
    <property type="term" value="C:plasma membrane"/>
    <property type="evidence" value="ECO:0007669"/>
    <property type="project" value="UniProtKB-SubCell"/>
</dbReference>
<feature type="transmembrane region" description="Helical" evidence="5">
    <location>
        <begin position="164"/>
        <end position="190"/>
    </location>
</feature>